<sequence length="105" mass="11023">MRDPVAGGRGRWRWLSGWRERHWLTAPSARSGAVSGEHGAVGGEHGAVSGEHGAVSGEHGAVSGEHGAVGQIRRGRRNTARRNTAKCGAVQHKPAWCGVNQPGAF</sequence>
<name>A0AA45L4L8_9PSEU</name>
<dbReference type="Proteomes" id="UP000677152">
    <property type="component" value="Chromosome"/>
</dbReference>
<gene>
    <name evidence="2" type="ORF">KCV87_29195</name>
</gene>
<proteinExistence type="predicted"/>
<feature type="region of interest" description="Disordered" evidence="1">
    <location>
        <begin position="29"/>
        <end position="86"/>
    </location>
</feature>
<evidence type="ECO:0000313" key="3">
    <source>
        <dbReference type="Proteomes" id="UP000677152"/>
    </source>
</evidence>
<evidence type="ECO:0000313" key="2">
    <source>
        <dbReference type="EMBL" id="QUF03444.1"/>
    </source>
</evidence>
<feature type="compositionally biased region" description="Basic residues" evidence="1">
    <location>
        <begin position="73"/>
        <end position="84"/>
    </location>
</feature>
<dbReference type="EMBL" id="CP073249">
    <property type="protein sequence ID" value="QUF03444.1"/>
    <property type="molecule type" value="Genomic_DNA"/>
</dbReference>
<accession>A0AA45L4L8</accession>
<evidence type="ECO:0000256" key="1">
    <source>
        <dbReference type="SAM" id="MobiDB-lite"/>
    </source>
</evidence>
<organism evidence="2 3">
    <name type="scientific">Actinosynnema pretiosum subsp. pretiosum</name>
    <dbReference type="NCBI Taxonomy" id="103721"/>
    <lineage>
        <taxon>Bacteria</taxon>
        <taxon>Bacillati</taxon>
        <taxon>Actinomycetota</taxon>
        <taxon>Actinomycetes</taxon>
        <taxon>Pseudonocardiales</taxon>
        <taxon>Pseudonocardiaceae</taxon>
        <taxon>Actinosynnema</taxon>
    </lineage>
</organism>
<reference evidence="2" key="1">
    <citation type="submission" date="2021-04" db="EMBL/GenBank/DDBJ databases">
        <title>Genomic sequence of Actinosynnema pretiosum subsp. pretiosum ATCC 31280 (C-14919).</title>
        <authorList>
            <person name="Bai L."/>
            <person name="Wang X."/>
            <person name="Xiao Y."/>
        </authorList>
    </citation>
    <scope>NUCLEOTIDE SEQUENCE</scope>
    <source>
        <strain evidence="2">ATCC 31280</strain>
    </source>
</reference>
<dbReference type="AlphaFoldDB" id="A0AA45L4L8"/>
<protein>
    <submittedName>
        <fullName evidence="2">Uncharacterized protein</fullName>
    </submittedName>
</protein>